<dbReference type="Pfam" id="PF01284">
    <property type="entry name" value="MARVEL"/>
    <property type="match status" value="1"/>
</dbReference>
<dbReference type="Proteomes" id="UP000481153">
    <property type="component" value="Unassembled WGS sequence"/>
</dbReference>
<evidence type="ECO:0000256" key="5">
    <source>
        <dbReference type="SAM" id="MobiDB-lite"/>
    </source>
</evidence>
<organism evidence="8 9">
    <name type="scientific">Aphanomyces euteiches</name>
    <dbReference type="NCBI Taxonomy" id="100861"/>
    <lineage>
        <taxon>Eukaryota</taxon>
        <taxon>Sar</taxon>
        <taxon>Stramenopiles</taxon>
        <taxon>Oomycota</taxon>
        <taxon>Saprolegniomycetes</taxon>
        <taxon>Saprolegniales</taxon>
        <taxon>Verrucalvaceae</taxon>
        <taxon>Aphanomyces</taxon>
    </lineage>
</organism>
<evidence type="ECO:0000256" key="1">
    <source>
        <dbReference type="ARBA" id="ARBA00004141"/>
    </source>
</evidence>
<dbReference type="InterPro" id="IPR052649">
    <property type="entry name" value="NCE102-like"/>
</dbReference>
<dbReference type="InterPro" id="IPR008253">
    <property type="entry name" value="Marvel"/>
</dbReference>
<evidence type="ECO:0000256" key="3">
    <source>
        <dbReference type="ARBA" id="ARBA00022989"/>
    </source>
</evidence>
<gene>
    <name evidence="8" type="ORF">Ae201684_014901</name>
</gene>
<dbReference type="EMBL" id="VJMJ01000204">
    <property type="protein sequence ID" value="KAF0726907.1"/>
    <property type="molecule type" value="Genomic_DNA"/>
</dbReference>
<dbReference type="GO" id="GO:0016020">
    <property type="term" value="C:membrane"/>
    <property type="evidence" value="ECO:0007669"/>
    <property type="project" value="UniProtKB-SubCell"/>
</dbReference>
<evidence type="ECO:0000313" key="8">
    <source>
        <dbReference type="EMBL" id="KAF0726907.1"/>
    </source>
</evidence>
<feature type="region of interest" description="Disordered" evidence="5">
    <location>
        <begin position="179"/>
        <end position="202"/>
    </location>
</feature>
<feature type="transmembrane region" description="Helical" evidence="6">
    <location>
        <begin position="129"/>
        <end position="150"/>
    </location>
</feature>
<evidence type="ECO:0000256" key="6">
    <source>
        <dbReference type="SAM" id="Phobius"/>
    </source>
</evidence>
<evidence type="ECO:0000256" key="4">
    <source>
        <dbReference type="ARBA" id="ARBA00023136"/>
    </source>
</evidence>
<dbReference type="PANTHER" id="PTHR28165:SF1">
    <property type="entry name" value="NON-CLASSICAL EXPORT PROTEIN 2-RELATED"/>
    <property type="match status" value="1"/>
</dbReference>
<keyword evidence="2 6" id="KW-0812">Transmembrane</keyword>
<name>A0A6G0WI65_9STRA</name>
<sequence length="255" mass="27889">MSRKVFKRMAQVGLILRILQALCGAVILISLLTSYNSVFLADPANKGAISSDRYVPAKISHFFLAIVAYSSIVVGGVQLVFDELLGRIKMEPLLERCADIGLAVFFLVMGIVIAPQMDCSATSYINCTAFQVAVVFAFLNAVLFVISGVFNAKIKTVHRLNPDATENLVPRGRYGGEQAAAGAAPAGESPPKKVKKSKIDENDLELLSMPRGNFGSTRAMDLTEIKAYHEEYADEDVYFHSRVDPQPETKVKIQK</sequence>
<proteinExistence type="predicted"/>
<comment type="subcellular location">
    <subcellularLocation>
        <location evidence="1">Membrane</location>
        <topology evidence="1">Multi-pass membrane protein</topology>
    </subcellularLocation>
</comment>
<evidence type="ECO:0000313" key="9">
    <source>
        <dbReference type="Proteomes" id="UP000481153"/>
    </source>
</evidence>
<evidence type="ECO:0000259" key="7">
    <source>
        <dbReference type="Pfam" id="PF01284"/>
    </source>
</evidence>
<comment type="caution">
    <text evidence="8">The sequence shown here is derived from an EMBL/GenBank/DDBJ whole genome shotgun (WGS) entry which is preliminary data.</text>
</comment>
<feature type="transmembrane region" description="Helical" evidence="6">
    <location>
        <begin position="12"/>
        <end position="39"/>
    </location>
</feature>
<feature type="domain" description="MARVEL" evidence="7">
    <location>
        <begin position="11"/>
        <end position="149"/>
    </location>
</feature>
<dbReference type="AlphaFoldDB" id="A0A6G0WI65"/>
<reference evidence="8 9" key="1">
    <citation type="submission" date="2019-07" db="EMBL/GenBank/DDBJ databases">
        <title>Genomics analysis of Aphanomyces spp. identifies a new class of oomycete effector associated with host adaptation.</title>
        <authorList>
            <person name="Gaulin E."/>
        </authorList>
    </citation>
    <scope>NUCLEOTIDE SEQUENCE [LARGE SCALE GENOMIC DNA]</scope>
    <source>
        <strain evidence="8 9">ATCC 201684</strain>
    </source>
</reference>
<feature type="transmembrane region" description="Helical" evidence="6">
    <location>
        <begin position="93"/>
        <end position="117"/>
    </location>
</feature>
<keyword evidence="4 6" id="KW-0472">Membrane</keyword>
<dbReference type="VEuPathDB" id="FungiDB:AeMF1_021074"/>
<keyword evidence="3 6" id="KW-1133">Transmembrane helix</keyword>
<feature type="transmembrane region" description="Helical" evidence="6">
    <location>
        <begin position="59"/>
        <end position="81"/>
    </location>
</feature>
<keyword evidence="9" id="KW-1185">Reference proteome</keyword>
<dbReference type="PANTHER" id="PTHR28165">
    <property type="entry name" value="NON-CLASSICAL EXPORT PROTEIN 2-RELATED"/>
    <property type="match status" value="1"/>
</dbReference>
<protein>
    <recommendedName>
        <fullName evidence="7">MARVEL domain-containing protein</fullName>
    </recommendedName>
</protein>
<accession>A0A6G0WI65</accession>
<evidence type="ECO:0000256" key="2">
    <source>
        <dbReference type="ARBA" id="ARBA00022692"/>
    </source>
</evidence>